<dbReference type="SUPFAM" id="SSF52151">
    <property type="entry name" value="FabD/lysophospholipase-like"/>
    <property type="match status" value="1"/>
</dbReference>
<dbReference type="EMBL" id="LN891142">
    <property type="protein sequence ID" value="CUS08251.1"/>
    <property type="molecule type" value="Genomic_DNA"/>
</dbReference>
<dbReference type="GO" id="GO:0006641">
    <property type="term" value="P:triglyceride metabolic process"/>
    <property type="evidence" value="ECO:0007669"/>
    <property type="project" value="UniProtKB-ARBA"/>
</dbReference>
<comment type="similarity">
    <text evidence="6">Belongs to the PLPL family.</text>
</comment>
<evidence type="ECO:0000256" key="5">
    <source>
        <dbReference type="PROSITE-ProRule" id="PRU01161"/>
    </source>
</evidence>
<feature type="short sequence motif" description="GXSXG" evidence="5">
    <location>
        <begin position="240"/>
        <end position="244"/>
    </location>
</feature>
<dbReference type="InterPro" id="IPR021771">
    <property type="entry name" value="Triacylglycerol_lipase_N"/>
</dbReference>
<dbReference type="InterPro" id="IPR050301">
    <property type="entry name" value="NTE"/>
</dbReference>
<organism evidence="9 10">
    <name type="scientific">Tuber aestivum</name>
    <name type="common">summer truffle</name>
    <dbReference type="NCBI Taxonomy" id="59557"/>
    <lineage>
        <taxon>Eukaryota</taxon>
        <taxon>Fungi</taxon>
        <taxon>Dikarya</taxon>
        <taxon>Ascomycota</taxon>
        <taxon>Pezizomycotina</taxon>
        <taxon>Pezizomycetes</taxon>
        <taxon>Pezizales</taxon>
        <taxon>Tuberaceae</taxon>
        <taxon>Tuber</taxon>
    </lineage>
</organism>
<dbReference type="PANTHER" id="PTHR14226:SF10">
    <property type="entry name" value="TRIACYLGLYCEROL LIPASE 4-RELATED"/>
    <property type="match status" value="1"/>
</dbReference>
<evidence type="ECO:0000256" key="1">
    <source>
        <dbReference type="ARBA" id="ARBA00002682"/>
    </source>
</evidence>
<accession>A0A292PN99</accession>
<keyword evidence="10" id="KW-1185">Reference proteome</keyword>
<feature type="domain" description="PNPLA" evidence="8">
    <location>
        <begin position="209"/>
        <end position="406"/>
    </location>
</feature>
<comment type="function">
    <text evidence="6">Lipid hydrolase.</text>
</comment>
<evidence type="ECO:0000313" key="9">
    <source>
        <dbReference type="EMBL" id="CUS08251.1"/>
    </source>
</evidence>
<gene>
    <name evidence="9" type="ORF">GSTUAT00007645001</name>
</gene>
<dbReference type="GO" id="GO:0004806">
    <property type="term" value="F:triacylglycerol lipase activity"/>
    <property type="evidence" value="ECO:0007669"/>
    <property type="project" value="InterPro"/>
</dbReference>
<dbReference type="Pfam" id="PF11815">
    <property type="entry name" value="DUF3336"/>
    <property type="match status" value="2"/>
</dbReference>
<keyword evidence="3 5" id="KW-0442">Lipid degradation</keyword>
<dbReference type="Gene3D" id="3.40.1090.10">
    <property type="entry name" value="Cytosolic phospholipase A2 catalytic domain"/>
    <property type="match status" value="2"/>
</dbReference>
<dbReference type="GO" id="GO:0016042">
    <property type="term" value="P:lipid catabolic process"/>
    <property type="evidence" value="ECO:0007669"/>
    <property type="project" value="UniProtKB-UniRule"/>
</dbReference>
<comment type="caution">
    <text evidence="5">Lacks conserved residue(s) required for the propagation of feature annotation.</text>
</comment>
<evidence type="ECO:0000256" key="6">
    <source>
        <dbReference type="RuleBase" id="RU362055"/>
    </source>
</evidence>
<protein>
    <recommendedName>
        <fullName evidence="6">Patatin-like phospholipase domain-containing protein</fullName>
        <ecNumber evidence="6">3.1.1.-</ecNumber>
    </recommendedName>
</protein>
<dbReference type="CDD" id="cd07230">
    <property type="entry name" value="Pat_TGL4-5_like"/>
    <property type="match status" value="1"/>
</dbReference>
<keyword evidence="4 5" id="KW-0443">Lipid metabolism</keyword>
<evidence type="ECO:0000313" key="10">
    <source>
        <dbReference type="Proteomes" id="UP001412239"/>
    </source>
</evidence>
<dbReference type="Proteomes" id="UP001412239">
    <property type="component" value="Unassembled WGS sequence"/>
</dbReference>
<dbReference type="InterPro" id="IPR002641">
    <property type="entry name" value="PNPLA_dom"/>
</dbReference>
<comment type="subcellular location">
    <subcellularLocation>
        <location evidence="6">Membrane</location>
        <topology evidence="6">Single-pass membrane protein</topology>
    </subcellularLocation>
</comment>
<dbReference type="EC" id="3.1.1.-" evidence="6"/>
<evidence type="ECO:0000256" key="7">
    <source>
        <dbReference type="SAM" id="MobiDB-lite"/>
    </source>
</evidence>
<feature type="compositionally biased region" description="Low complexity" evidence="7">
    <location>
        <begin position="670"/>
        <end position="680"/>
    </location>
</feature>
<feature type="compositionally biased region" description="Basic residues" evidence="7">
    <location>
        <begin position="656"/>
        <end position="669"/>
    </location>
</feature>
<evidence type="ECO:0000256" key="3">
    <source>
        <dbReference type="ARBA" id="ARBA00022963"/>
    </source>
</evidence>
<dbReference type="InterPro" id="IPR016035">
    <property type="entry name" value="Acyl_Trfase/lysoPLipase"/>
</dbReference>
<evidence type="ECO:0000256" key="2">
    <source>
        <dbReference type="ARBA" id="ARBA00022801"/>
    </source>
</evidence>
<dbReference type="Pfam" id="PF01734">
    <property type="entry name" value="Patatin"/>
    <property type="match status" value="1"/>
</dbReference>
<feature type="active site" description="Proton acceptor" evidence="5">
    <location>
        <position position="393"/>
    </location>
</feature>
<keyword evidence="2 5" id="KW-0378">Hydrolase</keyword>
<reference evidence="9" key="1">
    <citation type="submission" date="2015-10" db="EMBL/GenBank/DDBJ databases">
        <authorList>
            <person name="Regsiter A."/>
            <person name="william w."/>
        </authorList>
    </citation>
    <scope>NUCLEOTIDE SEQUENCE</scope>
    <source>
        <strain evidence="9">Montdore</strain>
    </source>
</reference>
<name>A0A292PN99_9PEZI</name>
<feature type="region of interest" description="Disordered" evidence="7">
    <location>
        <begin position="613"/>
        <end position="681"/>
    </location>
</feature>
<dbReference type="AlphaFoldDB" id="A0A292PN99"/>
<evidence type="ECO:0000256" key="4">
    <source>
        <dbReference type="ARBA" id="ARBA00023098"/>
    </source>
</evidence>
<dbReference type="PANTHER" id="PTHR14226">
    <property type="entry name" value="NEUROPATHY TARGET ESTERASE/SWISS CHEESE D.MELANOGASTER"/>
    <property type="match status" value="1"/>
</dbReference>
<feature type="active site" description="Nucleophile" evidence="5">
    <location>
        <position position="242"/>
    </location>
</feature>
<sequence>MSFIPSRGHFTSEDTSTSISGSIITSMLKVLQDPASLLSSVFVLDEHTKRHQLASAKLRNATTYADWHKAAQELDVLEGNEAWKSDVGSPDYDHALVAARLKQLDEARISCDVNRMLFLIRTTLSRNLGDMGNIRVKAPPTPLPPAFPRLRLYKHSHTGTKRLIEEYINSCVLTLNALLTVPPALGAPSSREILDSLLRTRQSFGRTALLLSGGATFGMNHVGVLKALLEQSLLPRIISGASAGSIVAAVLCTRTDDEIPTILEEFPYGNLDVFEDGKKPESVLQRVTRFLKIGAWIDIKYLTRVMRELLGDITFQEAYNRTRRILNICVSSASIYELPRLLNYVSAPNVLIWSAVAASCSVPFLFTSTSLLAKDPQTGLPTPWDPSPQRWIDGSVDNDLPMSRLSEMFNVNHFIVSQVNPHVVPFLTKDPPSSPSPSFITAPTPESTSTWGTKILALAHTETLHRLNILSELGIFPTSMTKLRAVLSQKYSGDINIFPETPYADLPRMLKNPTTEFVRTAMKRGERATWPRLTRVRNHVLVELELDRVIHVLRARVVFEPGRGDGVGAAVGVGAGCGSGRTGGICVMRSPRGFGAAGAAVCTPFSAGGVSARLGSANGNGGGGKTPRRRHQTTGPEDVHPRPTNQHQSLLPPHQPSHHHRHHHHRRSRTATATTPTTASCPNTVGDYFTLQPDHFTPSTSDEEEVGGVEPVANSARKRFSGWNALVISVPTATSNNDGGRALSSRRGRELVRMTRVAGEFDGGGGGGGVKVGIGRAKSAEELRGLRG</sequence>
<dbReference type="PROSITE" id="PS51635">
    <property type="entry name" value="PNPLA"/>
    <property type="match status" value="1"/>
</dbReference>
<evidence type="ECO:0000259" key="8">
    <source>
        <dbReference type="PROSITE" id="PS51635"/>
    </source>
</evidence>
<dbReference type="GO" id="GO:0016020">
    <property type="term" value="C:membrane"/>
    <property type="evidence" value="ECO:0007669"/>
    <property type="project" value="UniProtKB-SubCell"/>
</dbReference>
<comment type="function">
    <text evidence="1">Probable lipid hydrolase.</text>
</comment>
<proteinExistence type="inferred from homology"/>